<evidence type="ECO:0000313" key="3">
    <source>
        <dbReference type="Proteomes" id="UP000242415"/>
    </source>
</evidence>
<feature type="transmembrane region" description="Helical" evidence="1">
    <location>
        <begin position="102"/>
        <end position="129"/>
    </location>
</feature>
<sequence>MAPHKIPPSRHAATLLIVGQALIVVSYFLLAFIPYFAHGLHREEAWNRPFDPKGLFPMKYTGNLLPIFDVTLGPFVAGLFALGGLVLLAARRATLPPWMRAALLVCAAGTAAFIVVNAVDVGAGVRLWVRD</sequence>
<evidence type="ECO:0000256" key="1">
    <source>
        <dbReference type="SAM" id="Phobius"/>
    </source>
</evidence>
<keyword evidence="1" id="KW-1133">Transmembrane helix</keyword>
<reference evidence="3" key="1">
    <citation type="submission" date="2016-10" db="EMBL/GenBank/DDBJ databases">
        <authorList>
            <person name="Varghese N."/>
            <person name="Submissions S."/>
        </authorList>
    </citation>
    <scope>NUCLEOTIDE SEQUENCE [LARGE SCALE GENOMIC DNA]</scope>
    <source>
        <strain evidence="3">DSM 45245</strain>
    </source>
</reference>
<feature type="transmembrane region" description="Helical" evidence="1">
    <location>
        <begin position="64"/>
        <end position="90"/>
    </location>
</feature>
<dbReference type="EMBL" id="FNPH01000013">
    <property type="protein sequence ID" value="SDZ39734.1"/>
    <property type="molecule type" value="Genomic_DNA"/>
</dbReference>
<feature type="transmembrane region" description="Helical" evidence="1">
    <location>
        <begin position="12"/>
        <end position="37"/>
    </location>
</feature>
<proteinExistence type="predicted"/>
<accession>A0A1H3SP86</accession>
<organism evidence="2 3">
    <name type="scientific">Micromonospora pattaloongensis</name>
    <dbReference type="NCBI Taxonomy" id="405436"/>
    <lineage>
        <taxon>Bacteria</taxon>
        <taxon>Bacillati</taxon>
        <taxon>Actinomycetota</taxon>
        <taxon>Actinomycetes</taxon>
        <taxon>Micromonosporales</taxon>
        <taxon>Micromonosporaceae</taxon>
        <taxon>Micromonospora</taxon>
    </lineage>
</organism>
<dbReference type="AlphaFoldDB" id="A0A1H3SP86"/>
<protein>
    <submittedName>
        <fullName evidence="2">Uncharacterized protein</fullName>
    </submittedName>
</protein>
<keyword evidence="3" id="KW-1185">Reference proteome</keyword>
<name>A0A1H3SP86_9ACTN</name>
<keyword evidence="1" id="KW-0472">Membrane</keyword>
<keyword evidence="1" id="KW-0812">Transmembrane</keyword>
<dbReference type="Proteomes" id="UP000242415">
    <property type="component" value="Unassembled WGS sequence"/>
</dbReference>
<evidence type="ECO:0000313" key="2">
    <source>
        <dbReference type="EMBL" id="SDZ39734.1"/>
    </source>
</evidence>
<gene>
    <name evidence="2" type="ORF">SAMN05444365_11315</name>
</gene>